<sequence>IVNTAINTIVNFLQGDSWVRLLSRVGEDVVLQLFTGTSIFIPLPNGCLCQVTGEHIFDL</sequence>
<reference evidence="2" key="2">
    <citation type="submission" date="2020-11" db="EMBL/GenBank/DDBJ databases">
        <authorList>
            <consortium name="DOE Joint Genome Institute"/>
            <person name="Kuo A."/>
            <person name="Miyauchi S."/>
            <person name="Kiss E."/>
            <person name="Drula E."/>
            <person name="Kohler A."/>
            <person name="Sanchez-Garcia M."/>
            <person name="Andreopoulos B."/>
            <person name="Barry K.W."/>
            <person name="Bonito G."/>
            <person name="Buee M."/>
            <person name="Carver A."/>
            <person name="Chen C."/>
            <person name="Cichocki N."/>
            <person name="Clum A."/>
            <person name="Culley D."/>
            <person name="Crous P.W."/>
            <person name="Fauchery L."/>
            <person name="Girlanda M."/>
            <person name="Hayes R."/>
            <person name="Keri Z."/>
            <person name="Labutti K."/>
            <person name="Lipzen A."/>
            <person name="Lombard V."/>
            <person name="Magnuson J."/>
            <person name="Maillard F."/>
            <person name="Morin E."/>
            <person name="Murat C."/>
            <person name="Nolan M."/>
            <person name="Ohm R."/>
            <person name="Pangilinan J."/>
            <person name="Pereira M."/>
            <person name="Perotto S."/>
            <person name="Peter M."/>
            <person name="Riley R."/>
            <person name="Sitrit Y."/>
            <person name="Stielow B."/>
            <person name="Szollosi G."/>
            <person name="Zifcakova L."/>
            <person name="Stursova M."/>
            <person name="Spatafora J.W."/>
            <person name="Tedersoo L."/>
            <person name="Vaario L.-M."/>
            <person name="Yamada A."/>
            <person name="Yan M."/>
            <person name="Wang P."/>
            <person name="Xu J."/>
            <person name="Bruns T."/>
            <person name="Baldrian P."/>
            <person name="Vilgalys R."/>
            <person name="Henrissat B."/>
            <person name="Grigoriev I.V."/>
            <person name="Hibbett D."/>
            <person name="Nagy L.G."/>
            <person name="Martin F.M."/>
        </authorList>
    </citation>
    <scope>NUCLEOTIDE SEQUENCE</scope>
    <source>
        <strain evidence="2">UH-Tt-Lm1</strain>
    </source>
</reference>
<comment type="similarity">
    <text evidence="1">Belongs to the reverse transcriptase family. Telomerase subfamily.</text>
</comment>
<keyword evidence="1" id="KW-0808">Transferase</keyword>
<dbReference type="GO" id="GO:0000333">
    <property type="term" value="C:telomerase catalytic core complex"/>
    <property type="evidence" value="ECO:0007669"/>
    <property type="project" value="TreeGrafter"/>
</dbReference>
<dbReference type="GO" id="GO:0046872">
    <property type="term" value="F:metal ion binding"/>
    <property type="evidence" value="ECO:0007669"/>
    <property type="project" value="UniProtKB-KW"/>
</dbReference>
<keyword evidence="3" id="KW-1185">Reference proteome</keyword>
<protein>
    <recommendedName>
        <fullName evidence="1">Telomerase reverse transcriptase</fullName>
        <ecNumber evidence="1">2.7.7.49</ecNumber>
    </recommendedName>
    <alternativeName>
        <fullName evidence="1">Telomerase catalytic subunit</fullName>
    </alternativeName>
</protein>
<keyword evidence="1" id="KW-0158">Chromosome</keyword>
<keyword evidence="1" id="KW-0548">Nucleotidyltransferase</keyword>
<proteinExistence type="inferred from homology"/>
<dbReference type="GO" id="GO:0070034">
    <property type="term" value="F:telomerase RNA binding"/>
    <property type="evidence" value="ECO:0007669"/>
    <property type="project" value="TreeGrafter"/>
</dbReference>
<name>A0A9P6L293_9AGAM</name>
<accession>A0A9P6L293</accession>
<dbReference type="PANTHER" id="PTHR12066:SF0">
    <property type="entry name" value="TELOMERASE REVERSE TRANSCRIPTASE"/>
    <property type="match status" value="1"/>
</dbReference>
<organism evidence="2 3">
    <name type="scientific">Thelephora terrestris</name>
    <dbReference type="NCBI Taxonomy" id="56493"/>
    <lineage>
        <taxon>Eukaryota</taxon>
        <taxon>Fungi</taxon>
        <taxon>Dikarya</taxon>
        <taxon>Basidiomycota</taxon>
        <taxon>Agaricomycotina</taxon>
        <taxon>Agaricomycetes</taxon>
        <taxon>Thelephorales</taxon>
        <taxon>Thelephoraceae</taxon>
        <taxon>Thelephora</taxon>
    </lineage>
</organism>
<feature type="non-terminal residue" evidence="2">
    <location>
        <position position="1"/>
    </location>
</feature>
<evidence type="ECO:0000313" key="2">
    <source>
        <dbReference type="EMBL" id="KAF9778987.1"/>
    </source>
</evidence>
<dbReference type="OrthoDB" id="289721at2759"/>
<keyword evidence="1" id="KW-0779">Telomere</keyword>
<dbReference type="Proteomes" id="UP000736335">
    <property type="component" value="Unassembled WGS sequence"/>
</dbReference>
<dbReference type="InterPro" id="IPR003545">
    <property type="entry name" value="Telomerase_RT"/>
</dbReference>
<comment type="caution">
    <text evidence="2">The sequence shown here is derived from an EMBL/GenBank/DDBJ whole genome shotgun (WGS) entry which is preliminary data.</text>
</comment>
<keyword evidence="1" id="KW-0695">RNA-directed DNA polymerase</keyword>
<comment type="subcellular location">
    <subcellularLocation>
        <location evidence="1">Nucleus</location>
    </subcellularLocation>
    <subcellularLocation>
        <location evidence="1">Chromosome</location>
        <location evidence="1">Telomere</location>
    </subcellularLocation>
</comment>
<keyword evidence="1" id="KW-0460">Magnesium</keyword>
<reference evidence="2" key="1">
    <citation type="journal article" date="2020" name="Nat. Commun.">
        <title>Large-scale genome sequencing of mycorrhizal fungi provides insights into the early evolution of symbiotic traits.</title>
        <authorList>
            <person name="Miyauchi S."/>
            <person name="Kiss E."/>
            <person name="Kuo A."/>
            <person name="Drula E."/>
            <person name="Kohler A."/>
            <person name="Sanchez-Garcia M."/>
            <person name="Morin E."/>
            <person name="Andreopoulos B."/>
            <person name="Barry K.W."/>
            <person name="Bonito G."/>
            <person name="Buee M."/>
            <person name="Carver A."/>
            <person name="Chen C."/>
            <person name="Cichocki N."/>
            <person name="Clum A."/>
            <person name="Culley D."/>
            <person name="Crous P.W."/>
            <person name="Fauchery L."/>
            <person name="Girlanda M."/>
            <person name="Hayes R.D."/>
            <person name="Keri Z."/>
            <person name="LaButti K."/>
            <person name="Lipzen A."/>
            <person name="Lombard V."/>
            <person name="Magnuson J."/>
            <person name="Maillard F."/>
            <person name="Murat C."/>
            <person name="Nolan M."/>
            <person name="Ohm R.A."/>
            <person name="Pangilinan J."/>
            <person name="Pereira M.F."/>
            <person name="Perotto S."/>
            <person name="Peter M."/>
            <person name="Pfister S."/>
            <person name="Riley R."/>
            <person name="Sitrit Y."/>
            <person name="Stielow J.B."/>
            <person name="Szollosi G."/>
            <person name="Zifcakova L."/>
            <person name="Stursova M."/>
            <person name="Spatafora J.W."/>
            <person name="Tedersoo L."/>
            <person name="Vaario L.M."/>
            <person name="Yamada A."/>
            <person name="Yan M."/>
            <person name="Wang P."/>
            <person name="Xu J."/>
            <person name="Bruns T."/>
            <person name="Baldrian P."/>
            <person name="Vilgalys R."/>
            <person name="Dunand C."/>
            <person name="Henrissat B."/>
            <person name="Grigoriev I.V."/>
            <person name="Hibbett D."/>
            <person name="Nagy L.G."/>
            <person name="Martin F.M."/>
        </authorList>
    </citation>
    <scope>NUCLEOTIDE SEQUENCE</scope>
    <source>
        <strain evidence="2">UH-Tt-Lm1</strain>
    </source>
</reference>
<gene>
    <name evidence="2" type="ORF">BJ322DRAFT_980083</name>
</gene>
<dbReference type="EC" id="2.7.7.49" evidence="1"/>
<dbReference type="GO" id="GO:0007004">
    <property type="term" value="P:telomere maintenance via telomerase"/>
    <property type="evidence" value="ECO:0007669"/>
    <property type="project" value="TreeGrafter"/>
</dbReference>
<dbReference type="GO" id="GO:0003720">
    <property type="term" value="F:telomerase activity"/>
    <property type="evidence" value="ECO:0007669"/>
    <property type="project" value="InterPro"/>
</dbReference>
<evidence type="ECO:0000256" key="1">
    <source>
        <dbReference type="RuleBase" id="RU365061"/>
    </source>
</evidence>
<keyword evidence="1" id="KW-0479">Metal-binding</keyword>
<feature type="non-terminal residue" evidence="2">
    <location>
        <position position="59"/>
    </location>
</feature>
<evidence type="ECO:0000313" key="3">
    <source>
        <dbReference type="Proteomes" id="UP000736335"/>
    </source>
</evidence>
<dbReference type="EMBL" id="WIUZ02000021">
    <property type="protein sequence ID" value="KAF9778987.1"/>
    <property type="molecule type" value="Genomic_DNA"/>
</dbReference>
<dbReference type="PANTHER" id="PTHR12066">
    <property type="entry name" value="TELOMERASE REVERSE TRANSCRIPTASE"/>
    <property type="match status" value="1"/>
</dbReference>
<dbReference type="AlphaFoldDB" id="A0A9P6L293"/>
<comment type="catalytic activity">
    <reaction evidence="1">
        <text>DNA(n) + a 2'-deoxyribonucleoside 5'-triphosphate = DNA(n+1) + diphosphate</text>
        <dbReference type="Rhea" id="RHEA:22508"/>
        <dbReference type="Rhea" id="RHEA-COMP:17339"/>
        <dbReference type="Rhea" id="RHEA-COMP:17340"/>
        <dbReference type="ChEBI" id="CHEBI:33019"/>
        <dbReference type="ChEBI" id="CHEBI:61560"/>
        <dbReference type="ChEBI" id="CHEBI:173112"/>
        <dbReference type="EC" id="2.7.7.49"/>
    </reaction>
</comment>
<comment type="function">
    <text evidence="1">Telomerase is a ribonucleoprotein enzyme essential for the replication of chromosome termini in most eukaryotes. It elongates telomeres. It is a reverse transcriptase that adds simple sequence repeats to chromosome ends by copying a template sequence within the RNA component of the enzyme.</text>
</comment>
<dbReference type="GO" id="GO:0000781">
    <property type="term" value="C:chromosome, telomeric region"/>
    <property type="evidence" value="ECO:0007669"/>
    <property type="project" value="UniProtKB-SubCell"/>
</dbReference>
<dbReference type="GO" id="GO:0042162">
    <property type="term" value="F:telomeric DNA binding"/>
    <property type="evidence" value="ECO:0007669"/>
    <property type="project" value="TreeGrafter"/>
</dbReference>
<keyword evidence="1" id="KW-0539">Nucleus</keyword>